<dbReference type="Pfam" id="PF13749">
    <property type="entry name" value="HATPase_c_4"/>
    <property type="match status" value="1"/>
</dbReference>
<dbReference type="Proteomes" id="UP000598271">
    <property type="component" value="Unassembled WGS sequence"/>
</dbReference>
<dbReference type="PANTHER" id="PTHR30595:SF6">
    <property type="entry name" value="SCHLAFEN ALBA-2 DOMAIN-CONTAINING PROTEIN"/>
    <property type="match status" value="1"/>
</dbReference>
<dbReference type="InterPro" id="IPR038475">
    <property type="entry name" value="RecG_C_sf"/>
</dbReference>
<accession>A0A8J3G9Y8</accession>
<evidence type="ECO:0000313" key="3">
    <source>
        <dbReference type="Proteomes" id="UP000598271"/>
    </source>
</evidence>
<name>A0A8J3G9Y8_9BACT</name>
<dbReference type="Pfam" id="PF04326">
    <property type="entry name" value="SLFN_AlbA_2"/>
    <property type="match status" value="1"/>
</dbReference>
<dbReference type="EMBL" id="BMXF01000004">
    <property type="protein sequence ID" value="GHB79319.1"/>
    <property type="molecule type" value="Genomic_DNA"/>
</dbReference>
<gene>
    <name evidence="2" type="ORF">GCM10007390_36640</name>
</gene>
<dbReference type="Gene3D" id="3.30.950.30">
    <property type="entry name" value="Schlafen, AAA domain"/>
    <property type="match status" value="1"/>
</dbReference>
<evidence type="ECO:0000259" key="1">
    <source>
        <dbReference type="Pfam" id="PF04326"/>
    </source>
</evidence>
<proteinExistence type="predicted"/>
<dbReference type="AlphaFoldDB" id="A0A8J3G9Y8"/>
<dbReference type="InterPro" id="IPR038461">
    <property type="entry name" value="Schlafen_AlbA_2_dom_sf"/>
</dbReference>
<keyword evidence="3" id="KW-1185">Reference proteome</keyword>
<dbReference type="PANTHER" id="PTHR30595">
    <property type="entry name" value="GLPR-RELATED TRANSCRIPTIONAL REPRESSOR"/>
    <property type="match status" value="1"/>
</dbReference>
<dbReference type="Gene3D" id="3.30.565.60">
    <property type="match status" value="1"/>
</dbReference>
<evidence type="ECO:0000313" key="2">
    <source>
        <dbReference type="EMBL" id="GHB79319.1"/>
    </source>
</evidence>
<sequence length="572" mass="64773">MSKVSEDITLERLKRLKESEDKVEFKEAKRNFPFAGGQHTDQIERRKCFLGYVVALANERGGTLVLGMTDPYPHKVVGTNFGEGELGQLEDEVYKRIHIRIDLKELYEDSMRVLVVTVPSRPVGKLIKFEGVPLMRIGESLRNMSDEEMFKILSETEPDFSAKICDGLSITDLDKSAIGILKDKYALKQKNSGFRTLSDEQILSDLDLSRDNKLTYAALILLGTQTAIRKYLPQARIIIEFRDSETSIPHDWRVEVDDALFIGIEKIWSEIRNSNASIRSGPYIYSVPFFNEEVIRESLLNAIAHRDYSLTSETVIKQFPSKITITNPGGFPKGVTLENILTINSTPRSRLLSEILLKTGLVERSGQGVDKIFSLTLSEGKPTPDYSESDLFQVSLTLDGKISNPAFYIFIFNTQKERNEDNKLGVHDIITLAKIRDGHQADLNPVVVGKLVNERLIRSTHSRLVLGDFYQKLVRDEQSPSIGTYLLEEVKIIVEVAEKSKKVKMGVFVKSFNKALNREQVKYLVDKLVEDAILMKEGKGSGTTYSLNERITISEDKMSKVVDMLNEKYKDQ</sequence>
<protein>
    <recommendedName>
        <fullName evidence="1">Schlafen AlbA-2 domain-containing protein</fullName>
    </recommendedName>
</protein>
<comment type="caution">
    <text evidence="2">The sequence shown here is derived from an EMBL/GenBank/DDBJ whole genome shotgun (WGS) entry which is preliminary data.</text>
</comment>
<reference evidence="2 3" key="1">
    <citation type="journal article" date="2014" name="Int. J. Syst. Evol. Microbiol.">
        <title>Complete genome sequence of Corynebacterium casei LMG S-19264T (=DSM 44701T), isolated from a smear-ripened cheese.</title>
        <authorList>
            <consortium name="US DOE Joint Genome Institute (JGI-PGF)"/>
            <person name="Walter F."/>
            <person name="Albersmeier A."/>
            <person name="Kalinowski J."/>
            <person name="Ruckert C."/>
        </authorList>
    </citation>
    <scope>NUCLEOTIDE SEQUENCE [LARGE SCALE GENOMIC DNA]</scope>
    <source>
        <strain evidence="2 3">KCTC 12866</strain>
    </source>
</reference>
<feature type="domain" description="Schlafen AlbA-2" evidence="1">
    <location>
        <begin position="22"/>
        <end position="144"/>
    </location>
</feature>
<organism evidence="2 3">
    <name type="scientific">Persicitalea jodogahamensis</name>
    <dbReference type="NCBI Taxonomy" id="402147"/>
    <lineage>
        <taxon>Bacteria</taxon>
        <taxon>Pseudomonadati</taxon>
        <taxon>Bacteroidota</taxon>
        <taxon>Cytophagia</taxon>
        <taxon>Cytophagales</taxon>
        <taxon>Spirosomataceae</taxon>
        <taxon>Persicitalea</taxon>
    </lineage>
</organism>
<dbReference type="InterPro" id="IPR007421">
    <property type="entry name" value="Schlafen_AlbA_2_dom"/>
</dbReference>